<evidence type="ECO:0008006" key="2">
    <source>
        <dbReference type="Google" id="ProtNLM"/>
    </source>
</evidence>
<dbReference type="EMBL" id="NSIT01000198">
    <property type="protein sequence ID" value="PJE78349.1"/>
    <property type="molecule type" value="Genomic_DNA"/>
</dbReference>
<dbReference type="AlphaFoldDB" id="A0A2H9T569"/>
<organism evidence="1">
    <name type="scientific">invertebrate metagenome</name>
    <dbReference type="NCBI Taxonomy" id="1711999"/>
    <lineage>
        <taxon>unclassified sequences</taxon>
        <taxon>metagenomes</taxon>
        <taxon>organismal metagenomes</taxon>
    </lineage>
</organism>
<accession>A0A2H9T569</accession>
<evidence type="ECO:0000313" key="1">
    <source>
        <dbReference type="EMBL" id="PJE78349.1"/>
    </source>
</evidence>
<reference evidence="1" key="1">
    <citation type="journal article" date="2017" name="Appl. Environ. Microbiol.">
        <title>Molecular characterization of an Endozoicomonas-like organism causing infection in king scallop Pecten maximus L.</title>
        <authorList>
            <person name="Cano I."/>
            <person name="van Aerle R."/>
            <person name="Ross S."/>
            <person name="Verner-Jeffreys D.W."/>
            <person name="Paley R.K."/>
            <person name="Rimmer G."/>
            <person name="Ryder D."/>
            <person name="Hooper P."/>
            <person name="Stone D."/>
            <person name="Feist S.W."/>
        </authorList>
    </citation>
    <scope>NUCLEOTIDE SEQUENCE</scope>
</reference>
<comment type="caution">
    <text evidence="1">The sequence shown here is derived from an EMBL/GenBank/DDBJ whole genome shotgun (WGS) entry which is preliminary data.</text>
</comment>
<name>A0A2H9T569_9ZZZZ</name>
<gene>
    <name evidence="1" type="ORF">CI610_02724</name>
</gene>
<proteinExistence type="predicted"/>
<sequence>MVKDPAHTGACELFYHDIGDHLSREEKLAIVEQFGSIDNMEWQSIKPNDAGDWINQRDPAFEHFSLLDGKDGVFTFSCNGIQTNRGAWVYHFDKKSHIKNDPNDWSDDPRYIIDLVKRIIRVSVKTMRIVKALPPLNEAKN</sequence>
<protein>
    <recommendedName>
        <fullName evidence="2">Type ISP restriction-modification enzyme LLaBIII C-terminal specificity domain-containing protein</fullName>
    </recommendedName>
</protein>